<organism evidence="1 2">
    <name type="scientific">Allacma fusca</name>
    <dbReference type="NCBI Taxonomy" id="39272"/>
    <lineage>
        <taxon>Eukaryota</taxon>
        <taxon>Metazoa</taxon>
        <taxon>Ecdysozoa</taxon>
        <taxon>Arthropoda</taxon>
        <taxon>Hexapoda</taxon>
        <taxon>Collembola</taxon>
        <taxon>Symphypleona</taxon>
        <taxon>Sminthuridae</taxon>
        <taxon>Allacma</taxon>
    </lineage>
</organism>
<protein>
    <submittedName>
        <fullName evidence="1">Uncharacterized protein</fullName>
    </submittedName>
</protein>
<proteinExistence type="predicted"/>
<dbReference type="Proteomes" id="UP000708208">
    <property type="component" value="Unassembled WGS sequence"/>
</dbReference>
<dbReference type="AlphaFoldDB" id="A0A8J2LMQ0"/>
<accession>A0A8J2LMQ0</accession>
<sequence length="49" mass="5194">LQNSTYNCPCVNTGDGNCRLLSANGMSGSGCSDYSIPKSGLLKFWMSSK</sequence>
<name>A0A8J2LMQ0_9HEXA</name>
<gene>
    <name evidence="1" type="ORF">AFUS01_LOCUS35220</name>
</gene>
<dbReference type="EMBL" id="CAJVCH010534940">
    <property type="protein sequence ID" value="CAG7825095.1"/>
    <property type="molecule type" value="Genomic_DNA"/>
</dbReference>
<feature type="non-terminal residue" evidence="1">
    <location>
        <position position="1"/>
    </location>
</feature>
<comment type="caution">
    <text evidence="1">The sequence shown here is derived from an EMBL/GenBank/DDBJ whole genome shotgun (WGS) entry which is preliminary data.</text>
</comment>
<evidence type="ECO:0000313" key="1">
    <source>
        <dbReference type="EMBL" id="CAG7825095.1"/>
    </source>
</evidence>
<evidence type="ECO:0000313" key="2">
    <source>
        <dbReference type="Proteomes" id="UP000708208"/>
    </source>
</evidence>
<reference evidence="1" key="1">
    <citation type="submission" date="2021-06" db="EMBL/GenBank/DDBJ databases">
        <authorList>
            <person name="Hodson N. C."/>
            <person name="Mongue J. A."/>
            <person name="Jaron S. K."/>
        </authorList>
    </citation>
    <scope>NUCLEOTIDE SEQUENCE</scope>
</reference>
<keyword evidence="2" id="KW-1185">Reference proteome</keyword>